<protein>
    <submittedName>
        <fullName evidence="1">Uncharacterized protein</fullName>
    </submittedName>
</protein>
<gene>
    <name evidence="1" type="ORF">KIPB_010080</name>
</gene>
<feature type="non-terminal residue" evidence="1">
    <location>
        <position position="1"/>
    </location>
</feature>
<dbReference type="EMBL" id="BDIP01003625">
    <property type="protein sequence ID" value="GCA63466.1"/>
    <property type="molecule type" value="Genomic_DNA"/>
</dbReference>
<name>A0A391NTY9_9EUKA</name>
<reference evidence="1 2" key="1">
    <citation type="journal article" date="2018" name="PLoS ONE">
        <title>The draft genome of Kipferlia bialata reveals reductive genome evolution in fornicate parasites.</title>
        <authorList>
            <person name="Tanifuji G."/>
            <person name="Takabayashi S."/>
            <person name="Kume K."/>
            <person name="Takagi M."/>
            <person name="Nakayama T."/>
            <person name="Kamikawa R."/>
            <person name="Inagaki Y."/>
            <person name="Hashimoto T."/>
        </authorList>
    </citation>
    <scope>NUCLEOTIDE SEQUENCE [LARGE SCALE GENOMIC DNA]</scope>
    <source>
        <strain evidence="1">NY0173</strain>
    </source>
</reference>
<dbReference type="Proteomes" id="UP000265618">
    <property type="component" value="Unassembled WGS sequence"/>
</dbReference>
<comment type="caution">
    <text evidence="1">The sequence shown here is derived from an EMBL/GenBank/DDBJ whole genome shotgun (WGS) entry which is preliminary data.</text>
</comment>
<accession>A0A391NTY9</accession>
<dbReference type="AlphaFoldDB" id="A0A391NTY9"/>
<evidence type="ECO:0000313" key="2">
    <source>
        <dbReference type="Proteomes" id="UP000265618"/>
    </source>
</evidence>
<sequence>ECVVDQTHLQLFLSLSPPVREAIAQRVGSTVQEVEAEVEASAWLMVGARD</sequence>
<keyword evidence="2" id="KW-1185">Reference proteome</keyword>
<evidence type="ECO:0000313" key="1">
    <source>
        <dbReference type="EMBL" id="GCA63466.1"/>
    </source>
</evidence>
<proteinExistence type="predicted"/>
<organism evidence="1 2">
    <name type="scientific">Kipferlia bialata</name>
    <dbReference type="NCBI Taxonomy" id="797122"/>
    <lineage>
        <taxon>Eukaryota</taxon>
        <taxon>Metamonada</taxon>
        <taxon>Carpediemonas-like organisms</taxon>
        <taxon>Kipferlia</taxon>
    </lineage>
</organism>